<organism evidence="10 11">
    <name type="scientific">Trichonephila clavata</name>
    <name type="common">Joro spider</name>
    <name type="synonym">Nephila clavata</name>
    <dbReference type="NCBI Taxonomy" id="2740835"/>
    <lineage>
        <taxon>Eukaryota</taxon>
        <taxon>Metazoa</taxon>
        <taxon>Ecdysozoa</taxon>
        <taxon>Arthropoda</taxon>
        <taxon>Chelicerata</taxon>
        <taxon>Arachnida</taxon>
        <taxon>Araneae</taxon>
        <taxon>Araneomorphae</taxon>
        <taxon>Entelegynae</taxon>
        <taxon>Araneoidea</taxon>
        <taxon>Nephilidae</taxon>
        <taxon>Trichonephila</taxon>
    </lineage>
</organism>
<keyword evidence="11" id="KW-1185">Reference proteome</keyword>
<keyword evidence="3" id="KW-0268">Exocytosis</keyword>
<sequence length="90" mass="10585">MAKFLLDNGANINAKTEVREETSLHIAVKKAHVALQQGNIPDYEKYVEIIEFLIERKQSHYNKGKLGWCWMFANNKAKVSRYKRNEIFKE</sequence>
<dbReference type="SUPFAM" id="SSF48403">
    <property type="entry name" value="Ankyrin repeat"/>
    <property type="match status" value="1"/>
</dbReference>
<evidence type="ECO:0000256" key="1">
    <source>
        <dbReference type="ARBA" id="ARBA00004175"/>
    </source>
</evidence>
<dbReference type="GO" id="GO:0006887">
    <property type="term" value="P:exocytosis"/>
    <property type="evidence" value="ECO:0007669"/>
    <property type="project" value="UniProtKB-KW"/>
</dbReference>
<dbReference type="Gene3D" id="1.25.40.20">
    <property type="entry name" value="Ankyrin repeat-containing domain"/>
    <property type="match status" value="1"/>
</dbReference>
<reference evidence="10" key="1">
    <citation type="submission" date="2020-07" db="EMBL/GenBank/DDBJ databases">
        <title>Multicomponent nature underlies the extraordinary mechanical properties of spider dragline silk.</title>
        <authorList>
            <person name="Kono N."/>
            <person name="Nakamura H."/>
            <person name="Mori M."/>
            <person name="Yoshida Y."/>
            <person name="Ohtoshi R."/>
            <person name="Malay A.D."/>
            <person name="Moran D.A.P."/>
            <person name="Tomita M."/>
            <person name="Numata K."/>
            <person name="Arakawa K."/>
        </authorList>
    </citation>
    <scope>NUCLEOTIDE SEQUENCE</scope>
</reference>
<keyword evidence="9" id="KW-1053">Target membrane</keyword>
<evidence type="ECO:0000256" key="9">
    <source>
        <dbReference type="ARBA" id="ARBA00023298"/>
    </source>
</evidence>
<evidence type="ECO:0000256" key="2">
    <source>
        <dbReference type="ARBA" id="ARBA00004613"/>
    </source>
</evidence>
<evidence type="ECO:0000256" key="7">
    <source>
        <dbReference type="ARBA" id="ARBA00022699"/>
    </source>
</evidence>
<keyword evidence="6" id="KW-0800">Toxin</keyword>
<comment type="subcellular location">
    <subcellularLocation>
        <location evidence="2">Secreted</location>
    </subcellularLocation>
    <subcellularLocation>
        <location evidence="1">Target cell membrane</location>
    </subcellularLocation>
</comment>
<keyword evidence="4" id="KW-0964">Secreted</keyword>
<evidence type="ECO:0000256" key="6">
    <source>
        <dbReference type="ARBA" id="ARBA00022656"/>
    </source>
</evidence>
<evidence type="ECO:0000256" key="3">
    <source>
        <dbReference type="ARBA" id="ARBA00022483"/>
    </source>
</evidence>
<evidence type="ECO:0000256" key="4">
    <source>
        <dbReference type="ARBA" id="ARBA00022525"/>
    </source>
</evidence>
<dbReference type="Proteomes" id="UP000887116">
    <property type="component" value="Unassembled WGS sequence"/>
</dbReference>
<proteinExistence type="predicted"/>
<dbReference type="AlphaFoldDB" id="A0A8X6JBR8"/>
<gene>
    <name evidence="10" type="ORF">TNCT_429751</name>
</gene>
<keyword evidence="5" id="KW-1052">Target cell membrane</keyword>
<evidence type="ECO:0000313" key="10">
    <source>
        <dbReference type="EMBL" id="GFR29205.1"/>
    </source>
</evidence>
<evidence type="ECO:0000313" key="11">
    <source>
        <dbReference type="Proteomes" id="UP000887116"/>
    </source>
</evidence>
<keyword evidence="9" id="KW-0472">Membrane</keyword>
<dbReference type="GO" id="GO:0044218">
    <property type="term" value="C:other organism cell membrane"/>
    <property type="evidence" value="ECO:0007669"/>
    <property type="project" value="UniProtKB-KW"/>
</dbReference>
<protein>
    <recommendedName>
        <fullName evidence="12">Ankyrin repeat protein</fullName>
    </recommendedName>
</protein>
<name>A0A8X6JBR8_TRICU</name>
<keyword evidence="8" id="KW-0638">Presynaptic neurotoxin</keyword>
<dbReference type="InterPro" id="IPR036770">
    <property type="entry name" value="Ankyrin_rpt-contain_sf"/>
</dbReference>
<dbReference type="EMBL" id="BMAO01039145">
    <property type="protein sequence ID" value="GFR29205.1"/>
    <property type="molecule type" value="Genomic_DNA"/>
</dbReference>
<accession>A0A8X6JBR8</accession>
<keyword evidence="7" id="KW-0528">Neurotoxin</keyword>
<evidence type="ECO:0000256" key="5">
    <source>
        <dbReference type="ARBA" id="ARBA00022537"/>
    </source>
</evidence>
<dbReference type="GO" id="GO:0005576">
    <property type="term" value="C:extracellular region"/>
    <property type="evidence" value="ECO:0007669"/>
    <property type="project" value="UniProtKB-SubCell"/>
</dbReference>
<dbReference type="GO" id="GO:0090729">
    <property type="term" value="F:toxin activity"/>
    <property type="evidence" value="ECO:0007669"/>
    <property type="project" value="UniProtKB-KW"/>
</dbReference>
<dbReference type="GO" id="GO:0044231">
    <property type="term" value="C:host cell presynaptic membrane"/>
    <property type="evidence" value="ECO:0007669"/>
    <property type="project" value="UniProtKB-KW"/>
</dbReference>
<evidence type="ECO:0008006" key="12">
    <source>
        <dbReference type="Google" id="ProtNLM"/>
    </source>
</evidence>
<comment type="caution">
    <text evidence="10">The sequence shown here is derived from an EMBL/GenBank/DDBJ whole genome shotgun (WGS) entry which is preliminary data.</text>
</comment>
<evidence type="ECO:0000256" key="8">
    <source>
        <dbReference type="ARBA" id="ARBA00023028"/>
    </source>
</evidence>